<protein>
    <submittedName>
        <fullName evidence="1">Uncharacterized protein</fullName>
    </submittedName>
</protein>
<reference evidence="1" key="1">
    <citation type="submission" date="2021-01" db="EMBL/GenBank/DDBJ databases">
        <title>Genome sequence of Phenylobacterium sp. 20VBR1 isolated from a valley glaceir, Ny-Alesund, Svalbard.</title>
        <authorList>
            <person name="Thomas F.A."/>
            <person name="Krishnan K.P."/>
            <person name="Sinha R.K."/>
        </authorList>
    </citation>
    <scope>NUCLEOTIDE SEQUENCE</scope>
    <source>
        <strain evidence="1">20VBR1</strain>
    </source>
</reference>
<dbReference type="AlphaFoldDB" id="A0A974P1M2"/>
<name>A0A974P1M2_9CAUL</name>
<organism evidence="1">
    <name type="scientific">Phenylobacterium glaciei</name>
    <dbReference type="NCBI Taxonomy" id="2803784"/>
    <lineage>
        <taxon>Bacteria</taxon>
        <taxon>Pseudomonadati</taxon>
        <taxon>Pseudomonadota</taxon>
        <taxon>Alphaproteobacteria</taxon>
        <taxon>Caulobacterales</taxon>
        <taxon>Caulobacteraceae</taxon>
        <taxon>Phenylobacterium</taxon>
    </lineage>
</organism>
<sequence length="75" mass="7888">MNRAGRWPGRVCAAAVPGRHHFTLDAVPGGTRLLHGEDLAGLVPLTFTKVQIARDFVPAYEAVNVALAARVAALG</sequence>
<dbReference type="EMBL" id="CP068570">
    <property type="protein sequence ID" value="QQZ49033.1"/>
    <property type="molecule type" value="Genomic_DNA"/>
</dbReference>
<proteinExistence type="predicted"/>
<gene>
    <name evidence="1" type="ORF">JKL49_17650</name>
</gene>
<accession>A0A974P1M2</accession>
<evidence type="ECO:0000313" key="1">
    <source>
        <dbReference type="EMBL" id="QQZ49033.1"/>
    </source>
</evidence>